<organism evidence="5 6">
    <name type="scientific">Alteracholeplasma palmae (strain ATCC 49389 / J233)</name>
    <name type="common">Acholeplasma palmae</name>
    <dbReference type="NCBI Taxonomy" id="1318466"/>
    <lineage>
        <taxon>Bacteria</taxon>
        <taxon>Bacillati</taxon>
        <taxon>Mycoplasmatota</taxon>
        <taxon>Mollicutes</taxon>
        <taxon>Acholeplasmatales</taxon>
        <taxon>Acholeplasmataceae</taxon>
        <taxon>Acholeplasma</taxon>
    </lineage>
</organism>
<evidence type="ECO:0000313" key="6">
    <source>
        <dbReference type="Proteomes" id="UP000032740"/>
    </source>
</evidence>
<dbReference type="Proteomes" id="UP000032740">
    <property type="component" value="Chromosome"/>
</dbReference>
<sequence>MKTTMKDIAKLAGVSQGTVDRVFNNRSGVNKETKELVLKIAKENNYQFNMYARALVNTNKNYKIGVVINSIGNDFFVNIIKGMKDSIKTYEQNGLSLNIIELKGYDVEEQIKAIEKIEYNKCDALVITPIDDPKIKEQLTELNIPIVTINNDLDVEKLAFVGCDYWNNGELAADTALFLKNIQSILIVTGSNKMSGHRLRVEGFISRINENFNEKSINIIEGQDDDIETYKKVRDLLSTKSIDLIYFAAGGIIGGLRAVKESNKEIKIITVDETPYVVSEIKKNNIIATISQQPYLQGKKAIELAVQHCLFKSIPEDKNIFLTSNIKLSSSNFNLEV</sequence>
<evidence type="ECO:0000259" key="4">
    <source>
        <dbReference type="PROSITE" id="PS50932"/>
    </source>
</evidence>
<keyword evidence="3" id="KW-0804">Transcription</keyword>
<dbReference type="CDD" id="cd06307">
    <property type="entry name" value="PBP1_sugar_binding"/>
    <property type="match status" value="1"/>
</dbReference>
<dbReference type="Pfam" id="PF00356">
    <property type="entry name" value="LacI"/>
    <property type="match status" value="1"/>
</dbReference>
<dbReference type="HOGENOM" id="CLU_037628_0_1_14"/>
<protein>
    <submittedName>
        <fullName evidence="5">Transcriptional regulator, LacI family</fullName>
    </submittedName>
</protein>
<dbReference type="SUPFAM" id="SSF47413">
    <property type="entry name" value="lambda repressor-like DNA-binding domains"/>
    <property type="match status" value="1"/>
</dbReference>
<evidence type="ECO:0000256" key="2">
    <source>
        <dbReference type="ARBA" id="ARBA00023125"/>
    </source>
</evidence>
<dbReference type="InterPro" id="IPR028082">
    <property type="entry name" value="Peripla_BP_I"/>
</dbReference>
<dbReference type="OrthoDB" id="9775433at2"/>
<dbReference type="KEGG" id="apal:BN85406340"/>
<feature type="domain" description="HTH lacI-type" evidence="4">
    <location>
        <begin position="3"/>
        <end position="57"/>
    </location>
</feature>
<dbReference type="PANTHER" id="PTHR30146:SF144">
    <property type="entry name" value="LACI-FAMILY TRANSCRIPTION REGULATOR"/>
    <property type="match status" value="1"/>
</dbReference>
<dbReference type="PROSITE" id="PS50932">
    <property type="entry name" value="HTH_LACI_2"/>
    <property type="match status" value="1"/>
</dbReference>
<evidence type="ECO:0000313" key="5">
    <source>
        <dbReference type="EMBL" id="CCV64211.1"/>
    </source>
</evidence>
<dbReference type="InterPro" id="IPR010982">
    <property type="entry name" value="Lambda_DNA-bd_dom_sf"/>
</dbReference>
<dbReference type="Gene3D" id="3.40.50.2300">
    <property type="match status" value="2"/>
</dbReference>
<accession>U4KRJ1</accession>
<dbReference type="STRING" id="1318466.BN85406340"/>
<dbReference type="InterPro" id="IPR000843">
    <property type="entry name" value="HTH_LacI"/>
</dbReference>
<dbReference type="CDD" id="cd01392">
    <property type="entry name" value="HTH_LacI"/>
    <property type="match status" value="1"/>
</dbReference>
<dbReference type="PRINTS" id="PR00036">
    <property type="entry name" value="HTHLACI"/>
</dbReference>
<dbReference type="Gene3D" id="1.10.260.40">
    <property type="entry name" value="lambda repressor-like DNA-binding domains"/>
    <property type="match status" value="1"/>
</dbReference>
<keyword evidence="6" id="KW-1185">Reference proteome</keyword>
<reference evidence="5 6" key="1">
    <citation type="journal article" date="2013" name="J. Mol. Microbiol. Biotechnol.">
        <title>Analysis of the Complete Genomes of Acholeplasma brassicae , A. palmae and A. laidlawii and Their Comparison to the Obligate Parasites from ' Candidatus Phytoplasma'.</title>
        <authorList>
            <person name="Kube M."/>
            <person name="Siewert C."/>
            <person name="Migdoll A.M."/>
            <person name="Duduk B."/>
            <person name="Holz S."/>
            <person name="Rabus R."/>
            <person name="Seemuller E."/>
            <person name="Mitrovic J."/>
            <person name="Muller I."/>
            <person name="Buttner C."/>
            <person name="Reinhardt R."/>
        </authorList>
    </citation>
    <scope>NUCLEOTIDE SEQUENCE [LARGE SCALE GENOMIC DNA]</scope>
    <source>
        <strain evidence="5 6">J233</strain>
    </source>
</reference>
<dbReference type="GO" id="GO:0003700">
    <property type="term" value="F:DNA-binding transcription factor activity"/>
    <property type="evidence" value="ECO:0007669"/>
    <property type="project" value="TreeGrafter"/>
</dbReference>
<dbReference type="GO" id="GO:0000976">
    <property type="term" value="F:transcription cis-regulatory region binding"/>
    <property type="evidence" value="ECO:0007669"/>
    <property type="project" value="TreeGrafter"/>
</dbReference>
<name>U4KRJ1_ALTPJ</name>
<evidence type="ECO:0000256" key="3">
    <source>
        <dbReference type="ARBA" id="ARBA00023163"/>
    </source>
</evidence>
<proteinExistence type="predicted"/>
<evidence type="ECO:0000256" key="1">
    <source>
        <dbReference type="ARBA" id="ARBA00023015"/>
    </source>
</evidence>
<dbReference type="EMBL" id="FO681347">
    <property type="protein sequence ID" value="CCV64211.1"/>
    <property type="molecule type" value="Genomic_DNA"/>
</dbReference>
<dbReference type="Pfam" id="PF13407">
    <property type="entry name" value="Peripla_BP_4"/>
    <property type="match status" value="1"/>
</dbReference>
<dbReference type="InterPro" id="IPR025997">
    <property type="entry name" value="SBP_2_dom"/>
</dbReference>
<dbReference type="SMART" id="SM00354">
    <property type="entry name" value="HTH_LACI"/>
    <property type="match status" value="1"/>
</dbReference>
<dbReference type="SUPFAM" id="SSF53822">
    <property type="entry name" value="Periplasmic binding protein-like I"/>
    <property type="match status" value="1"/>
</dbReference>
<keyword evidence="2" id="KW-0238">DNA-binding</keyword>
<dbReference type="AlphaFoldDB" id="U4KRJ1"/>
<keyword evidence="1" id="KW-0805">Transcription regulation</keyword>
<dbReference type="PANTHER" id="PTHR30146">
    <property type="entry name" value="LACI-RELATED TRANSCRIPTIONAL REPRESSOR"/>
    <property type="match status" value="1"/>
</dbReference>
<gene>
    <name evidence="5" type="ORF">BN85406340</name>
</gene>